<sequence>MARCRGRRQQQNGGQGTPSPKKAPPNTPPAASIPV</sequence>
<dbReference type="AlphaFoldDB" id="X1VM95"/>
<proteinExistence type="predicted"/>
<accession>X1VM95</accession>
<reference evidence="2" key="1">
    <citation type="journal article" date="2014" name="Front. Microbiol.">
        <title>High frequency of phylogenetically diverse reductive dehalogenase-homologous genes in deep subseafloor sedimentary metagenomes.</title>
        <authorList>
            <person name="Kawai M."/>
            <person name="Futagami T."/>
            <person name="Toyoda A."/>
            <person name="Takaki Y."/>
            <person name="Nishi S."/>
            <person name="Hori S."/>
            <person name="Arai W."/>
            <person name="Tsubouchi T."/>
            <person name="Morono Y."/>
            <person name="Uchiyama I."/>
            <person name="Ito T."/>
            <person name="Fujiyama A."/>
            <person name="Inagaki F."/>
            <person name="Takami H."/>
        </authorList>
    </citation>
    <scope>NUCLEOTIDE SEQUENCE</scope>
    <source>
        <strain evidence="2">Expedition CK06-06</strain>
    </source>
</reference>
<feature type="compositionally biased region" description="Low complexity" evidence="1">
    <location>
        <begin position="9"/>
        <end position="20"/>
    </location>
</feature>
<gene>
    <name evidence="2" type="ORF">S12H4_62672</name>
</gene>
<feature type="region of interest" description="Disordered" evidence="1">
    <location>
        <begin position="1"/>
        <end position="35"/>
    </location>
</feature>
<dbReference type="EMBL" id="BARW01042161">
    <property type="protein sequence ID" value="GAJ20652.1"/>
    <property type="molecule type" value="Genomic_DNA"/>
</dbReference>
<protein>
    <submittedName>
        <fullName evidence="2">Uncharacterized protein</fullName>
    </submittedName>
</protein>
<comment type="caution">
    <text evidence="2">The sequence shown here is derived from an EMBL/GenBank/DDBJ whole genome shotgun (WGS) entry which is preliminary data.</text>
</comment>
<organism evidence="2">
    <name type="scientific">marine sediment metagenome</name>
    <dbReference type="NCBI Taxonomy" id="412755"/>
    <lineage>
        <taxon>unclassified sequences</taxon>
        <taxon>metagenomes</taxon>
        <taxon>ecological metagenomes</taxon>
    </lineage>
</organism>
<evidence type="ECO:0000313" key="2">
    <source>
        <dbReference type="EMBL" id="GAJ20652.1"/>
    </source>
</evidence>
<evidence type="ECO:0000256" key="1">
    <source>
        <dbReference type="SAM" id="MobiDB-lite"/>
    </source>
</evidence>
<name>X1VM95_9ZZZZ</name>
<feature type="non-terminal residue" evidence="2">
    <location>
        <position position="35"/>
    </location>
</feature>